<dbReference type="RefSeq" id="WP_020963483.1">
    <property type="nucleotide sequence ID" value="NC_022093.1"/>
</dbReference>
<dbReference type="EMBL" id="CP006646">
    <property type="protein sequence ID" value="AGT36176.1"/>
    <property type="molecule type" value="Genomic_DNA"/>
</dbReference>
<evidence type="ECO:0000313" key="1">
    <source>
        <dbReference type="EMBL" id="AGT36176.1"/>
    </source>
</evidence>
<gene>
    <name evidence="1" type="ORF">N186_09200</name>
</gene>
<evidence type="ECO:0000313" key="2">
    <source>
        <dbReference type="Proteomes" id="UP000015543"/>
    </source>
</evidence>
<dbReference type="HOGENOM" id="CLU_2597938_0_0_2"/>
<dbReference type="AlphaFoldDB" id="S5ZNP5"/>
<proteinExistence type="predicted"/>
<dbReference type="KEGG" id="thb:N186_09200"/>
<reference evidence="1 2" key="1">
    <citation type="journal article" date="2013" name="Genome Announc.">
        <title>Complete Genomic Sequence of 'Thermofilum adornatus' Strain 1910bT, a Hyperthermophilic Anaerobic Organotrophic Crenarchaeon.</title>
        <authorList>
            <person name="Dominova I.N."/>
            <person name="Kublanov I.V."/>
            <person name="Podosokorskaya O.A."/>
            <person name="Derbikova K.S."/>
            <person name="Patrushev M.V."/>
            <person name="Toshchakov S.V."/>
        </authorList>
    </citation>
    <scope>NUCLEOTIDE SEQUENCE [LARGE SCALE GENOMIC DNA]</scope>
    <source>
        <strain evidence="2">1910b</strain>
    </source>
</reference>
<name>S5ZNP5_9CREN</name>
<sequence>MGFKVRIRREKDVYSVVIDNGSSFTVDEVKLDGTSLDDIESIFDLEQLKECLLEVKEIYLSEKSHKKKTILFLYREEIS</sequence>
<keyword evidence="2" id="KW-1185">Reference proteome</keyword>
<dbReference type="GeneID" id="16574482"/>
<dbReference type="Proteomes" id="UP000015543">
    <property type="component" value="Chromosome"/>
</dbReference>
<protein>
    <submittedName>
        <fullName evidence="1">Uncharacterized protein</fullName>
    </submittedName>
</protein>
<organism evidence="1 2">
    <name type="scientific">Thermofilum adornatum</name>
    <dbReference type="NCBI Taxonomy" id="1365176"/>
    <lineage>
        <taxon>Archaea</taxon>
        <taxon>Thermoproteota</taxon>
        <taxon>Thermoprotei</taxon>
        <taxon>Thermofilales</taxon>
        <taxon>Thermofilaceae</taxon>
        <taxon>Thermofilum</taxon>
    </lineage>
</organism>
<dbReference type="PATRIC" id="fig|1365176.7.peg.1824"/>
<accession>S5ZNP5</accession>